<accession>A0ABX8J9V3</accession>
<evidence type="ECO:0000313" key="2">
    <source>
        <dbReference type="Proteomes" id="UP000683557"/>
    </source>
</evidence>
<proteinExistence type="predicted"/>
<reference evidence="1 2" key="1">
    <citation type="submission" date="2021-06" db="EMBL/GenBank/DDBJ databases">
        <title>Gemonas diversity in paddy soil.</title>
        <authorList>
            <person name="Liu G."/>
        </authorList>
    </citation>
    <scope>NUCLEOTIDE SEQUENCE [LARGE SCALE GENOMIC DNA]</scope>
    <source>
        <strain evidence="1 2">RG10</strain>
    </source>
</reference>
<organism evidence="1 2">
    <name type="scientific">Geomonas oryzisoli</name>
    <dbReference type="NCBI Taxonomy" id="2847992"/>
    <lineage>
        <taxon>Bacteria</taxon>
        <taxon>Pseudomonadati</taxon>
        <taxon>Thermodesulfobacteriota</taxon>
        <taxon>Desulfuromonadia</taxon>
        <taxon>Geobacterales</taxon>
        <taxon>Geobacteraceae</taxon>
        <taxon>Geomonas</taxon>
    </lineage>
</organism>
<dbReference type="Proteomes" id="UP000683557">
    <property type="component" value="Chromosome"/>
</dbReference>
<protein>
    <recommendedName>
        <fullName evidence="3">4-oxalocrotonate tautomerase domain-containing protein</fullName>
    </recommendedName>
</protein>
<evidence type="ECO:0000313" key="1">
    <source>
        <dbReference type="EMBL" id="QWV93444.1"/>
    </source>
</evidence>
<evidence type="ECO:0008006" key="3">
    <source>
        <dbReference type="Google" id="ProtNLM"/>
    </source>
</evidence>
<gene>
    <name evidence="1" type="ORF">KP004_20150</name>
</gene>
<keyword evidence="2" id="KW-1185">Reference proteome</keyword>
<dbReference type="EMBL" id="CP076723">
    <property type="protein sequence ID" value="QWV93444.1"/>
    <property type="molecule type" value="Genomic_DNA"/>
</dbReference>
<dbReference type="RefSeq" id="WP_216800161.1">
    <property type="nucleotide sequence ID" value="NZ_CP076723.1"/>
</dbReference>
<sequence length="119" mass="12680">MNVAIVHKANVNDEVLDGLARELPSIISELLEIRGGKMAILKPEQISLQFSQASSRDIGADIRIIVLARSLGPRTSVENKLAAAILEKAIANVDGIAGACSITVRLYLTEIGAAEYVPE</sequence>
<name>A0ABX8J9V3_9BACT</name>